<feature type="region of interest" description="Disordered" evidence="1">
    <location>
        <begin position="1"/>
        <end position="50"/>
    </location>
</feature>
<dbReference type="OrthoDB" id="365692at2759"/>
<dbReference type="RefSeq" id="XP_067918580.1">
    <property type="nucleotide sequence ID" value="XM_068069444.1"/>
</dbReference>
<feature type="compositionally biased region" description="Low complexity" evidence="1">
    <location>
        <begin position="12"/>
        <end position="50"/>
    </location>
</feature>
<keyword evidence="3" id="KW-1185">Reference proteome</keyword>
<dbReference type="SUPFAM" id="SSF55945">
    <property type="entry name" value="TATA-box binding protein-like"/>
    <property type="match status" value="1"/>
</dbReference>
<sequence>MHSRDLYPPPSSSVSSSFSSPPTSLDQRSQQTRTSSSSRPSCPPSFSSSRRSIVFKPPSLSCIPTSSSFSPVILPLSDKPIPSYLSNTLHPTALLTNLWISISLSSTPLSSDLMYLIARSLPFSEYTGVPSQPVVIRLKNPACTAILQRTGRLSIMGGLTPDQATWQAYRLAYRIKYRTQWEFFTPSSSSQRHKKTDTTQDAELSSSSSSTLVSSGTLPKTSQRDLKSRFLFSTSLHHLQLPSSSSSSSSFSQEPLSPSLRMPPLLQIRYVPLHFIRFSPQRMRIQQMVCCLDLGGGSFSPDLERIERHSSLQGRVLAMKDGVTIRIPLEEAKTKNREISQEEVSRDDGSRSFSLDREKINQKNKKMKMMDSPLSAGVSLPKKTWGVVQEEEEEEDEEEEDEEDEDYDAIAAKLFAGRMNGEEEEDWIEEEEEGQEGSEGVGKSRQKRRRSRTAKGESPRSGKKRKKRSCLDEEEDSDLLEKNGEEEAFRSLRKRGRKPQKRCATCIVYRTGRILVLGCRCIEEIDSTVTYIWPSLVDL</sequence>
<evidence type="ECO:0000256" key="1">
    <source>
        <dbReference type="SAM" id="MobiDB-lite"/>
    </source>
</evidence>
<dbReference type="Proteomes" id="UP000221165">
    <property type="component" value="Unassembled WGS sequence"/>
</dbReference>
<feature type="compositionally biased region" description="Acidic residues" evidence="1">
    <location>
        <begin position="389"/>
        <end position="406"/>
    </location>
</feature>
<accession>A0A2C6KK52</accession>
<feature type="region of interest" description="Disordered" evidence="1">
    <location>
        <begin position="335"/>
        <end position="406"/>
    </location>
</feature>
<protein>
    <submittedName>
        <fullName evidence="2">Uncharacterized protein</fullName>
    </submittedName>
</protein>
<feature type="compositionally biased region" description="Low complexity" evidence="1">
    <location>
        <begin position="204"/>
        <end position="218"/>
    </location>
</feature>
<feature type="region of interest" description="Disordered" evidence="1">
    <location>
        <begin position="421"/>
        <end position="482"/>
    </location>
</feature>
<dbReference type="EMBL" id="MIGC01005531">
    <property type="protein sequence ID" value="PHJ16855.1"/>
    <property type="molecule type" value="Genomic_DNA"/>
</dbReference>
<proteinExistence type="predicted"/>
<name>A0A2C6KK52_9APIC</name>
<dbReference type="GeneID" id="94432655"/>
<dbReference type="AlphaFoldDB" id="A0A2C6KK52"/>
<feature type="compositionally biased region" description="Acidic residues" evidence="1">
    <location>
        <begin position="422"/>
        <end position="436"/>
    </location>
</feature>
<evidence type="ECO:0000313" key="3">
    <source>
        <dbReference type="Proteomes" id="UP000221165"/>
    </source>
</evidence>
<reference evidence="2 3" key="1">
    <citation type="journal article" date="2017" name="Int. J. Parasitol.">
        <title>The genome of the protozoan parasite Cystoisospora suis and a reverse vaccinology approach to identify vaccine candidates.</title>
        <authorList>
            <person name="Palmieri N."/>
            <person name="Shrestha A."/>
            <person name="Ruttkowski B."/>
            <person name="Beck T."/>
            <person name="Vogl C."/>
            <person name="Tomley F."/>
            <person name="Blake D.P."/>
            <person name="Joachim A."/>
        </authorList>
    </citation>
    <scope>NUCLEOTIDE SEQUENCE [LARGE SCALE GENOMIC DNA]</scope>
    <source>
        <strain evidence="2 3">Wien I</strain>
    </source>
</reference>
<comment type="caution">
    <text evidence="2">The sequence shown here is derived from an EMBL/GenBank/DDBJ whole genome shotgun (WGS) entry which is preliminary data.</text>
</comment>
<feature type="compositionally biased region" description="Basic residues" evidence="1">
    <location>
        <begin position="444"/>
        <end position="453"/>
    </location>
</feature>
<dbReference type="VEuPathDB" id="ToxoDB:CSUI_009328"/>
<feature type="region of interest" description="Disordered" evidence="1">
    <location>
        <begin position="188"/>
        <end position="220"/>
    </location>
</feature>
<feature type="compositionally biased region" description="Basic and acidic residues" evidence="1">
    <location>
        <begin position="335"/>
        <end position="361"/>
    </location>
</feature>
<gene>
    <name evidence="2" type="ORF">CSUI_009328</name>
</gene>
<organism evidence="2 3">
    <name type="scientific">Cystoisospora suis</name>
    <dbReference type="NCBI Taxonomy" id="483139"/>
    <lineage>
        <taxon>Eukaryota</taxon>
        <taxon>Sar</taxon>
        <taxon>Alveolata</taxon>
        <taxon>Apicomplexa</taxon>
        <taxon>Conoidasida</taxon>
        <taxon>Coccidia</taxon>
        <taxon>Eucoccidiorida</taxon>
        <taxon>Eimeriorina</taxon>
        <taxon>Sarcocystidae</taxon>
        <taxon>Cystoisospora</taxon>
    </lineage>
</organism>
<evidence type="ECO:0000313" key="2">
    <source>
        <dbReference type="EMBL" id="PHJ16855.1"/>
    </source>
</evidence>